<dbReference type="EMBL" id="CAJJDM010000014">
    <property type="protein sequence ID" value="CAD8051643.1"/>
    <property type="molecule type" value="Genomic_DNA"/>
</dbReference>
<comment type="caution">
    <text evidence="4">The sequence shown here is derived from an EMBL/GenBank/DDBJ whole genome shotgun (WGS) entry which is preliminary data.</text>
</comment>
<feature type="coiled-coil region" evidence="1">
    <location>
        <begin position="287"/>
        <end position="321"/>
    </location>
</feature>
<dbReference type="GO" id="GO:0000813">
    <property type="term" value="C:ESCRT I complex"/>
    <property type="evidence" value="ECO:0007669"/>
    <property type="project" value="TreeGrafter"/>
</dbReference>
<dbReference type="PANTHER" id="PTHR23306:SF3">
    <property type="entry name" value="TUMOR SUPPRESSOR PROTEIN 101"/>
    <property type="match status" value="1"/>
</dbReference>
<dbReference type="AlphaFoldDB" id="A0A8S1KAU2"/>
<organism evidence="4 5">
    <name type="scientific">Paramecium primaurelia</name>
    <dbReference type="NCBI Taxonomy" id="5886"/>
    <lineage>
        <taxon>Eukaryota</taxon>
        <taxon>Sar</taxon>
        <taxon>Alveolata</taxon>
        <taxon>Ciliophora</taxon>
        <taxon>Intramacronucleata</taxon>
        <taxon>Oligohymenophorea</taxon>
        <taxon>Peniculida</taxon>
        <taxon>Parameciidae</taxon>
        <taxon>Paramecium</taxon>
    </lineage>
</organism>
<reference evidence="4" key="1">
    <citation type="submission" date="2021-01" db="EMBL/GenBank/DDBJ databases">
        <authorList>
            <consortium name="Genoscope - CEA"/>
            <person name="William W."/>
        </authorList>
    </citation>
    <scope>NUCLEOTIDE SEQUENCE</scope>
</reference>
<dbReference type="GO" id="GO:0008333">
    <property type="term" value="P:endosome to lysosome transport"/>
    <property type="evidence" value="ECO:0007669"/>
    <property type="project" value="TreeGrafter"/>
</dbReference>
<sequence>MAMNEKFPKEQELYRMLSQCAYRNHNLVANDAANILYNYPKLFNPLITQTSEQGIIKQLLELKGELPIKYKGQTYSIITSISFPFIYSDAPAIIRIYNPDITKFSVNQYFIQGASQDQSVVNIHNQELQTWYQHKSIARVMVTLVRELEAHFPFFNRVVAQTNQMGIPQQPIAQMPQQYANQPQQYFQNSTQGYNQYSNIPPNYYNNQSQPYNPYAAPQQQQQQPQSQGYYQQNNNQAQIEQRLKEKCNQMLSEDLNQIQNDYKILHQHHDKLIDEIIKQETKKIYLQSLENQIEQSLVLLENENKKLTEFVEKNDVLELNEETIFQNIKENDQFSTQILELYSDIQACRETLHFIVTKFKNFNLPFETVIKMTRRYSEEQFNNILLLKKYTSSSKKL</sequence>
<dbReference type="PROSITE" id="PS51322">
    <property type="entry name" value="UEV"/>
    <property type="match status" value="1"/>
</dbReference>
<feature type="region of interest" description="Disordered" evidence="2">
    <location>
        <begin position="197"/>
        <end position="232"/>
    </location>
</feature>
<dbReference type="Proteomes" id="UP000688137">
    <property type="component" value="Unassembled WGS sequence"/>
</dbReference>
<accession>A0A8S1KAU2</accession>
<protein>
    <recommendedName>
        <fullName evidence="3">UEV domain-containing protein</fullName>
    </recommendedName>
</protein>
<dbReference type="GO" id="GO:0015031">
    <property type="term" value="P:protein transport"/>
    <property type="evidence" value="ECO:0007669"/>
    <property type="project" value="InterPro"/>
</dbReference>
<evidence type="ECO:0000313" key="5">
    <source>
        <dbReference type="Proteomes" id="UP000688137"/>
    </source>
</evidence>
<name>A0A8S1KAU2_PARPR</name>
<evidence type="ECO:0000259" key="3">
    <source>
        <dbReference type="PROSITE" id="PS51322"/>
    </source>
</evidence>
<proteinExistence type="predicted"/>
<keyword evidence="1" id="KW-0175">Coiled coil</keyword>
<dbReference type="CDD" id="cd11685">
    <property type="entry name" value="UEV_TSG101-like"/>
    <property type="match status" value="1"/>
</dbReference>
<dbReference type="InterPro" id="IPR008883">
    <property type="entry name" value="UEV_N"/>
</dbReference>
<keyword evidence="5" id="KW-1185">Reference proteome</keyword>
<dbReference type="GO" id="GO:0043130">
    <property type="term" value="F:ubiquitin binding"/>
    <property type="evidence" value="ECO:0007669"/>
    <property type="project" value="TreeGrafter"/>
</dbReference>
<feature type="domain" description="UEV" evidence="3">
    <location>
        <begin position="9"/>
        <end position="158"/>
    </location>
</feature>
<dbReference type="Pfam" id="PF09454">
    <property type="entry name" value="Vps23_core"/>
    <property type="match status" value="1"/>
</dbReference>
<dbReference type="InterPro" id="IPR017916">
    <property type="entry name" value="SB_dom"/>
</dbReference>
<evidence type="ECO:0000313" key="4">
    <source>
        <dbReference type="EMBL" id="CAD8051643.1"/>
    </source>
</evidence>
<evidence type="ECO:0000256" key="2">
    <source>
        <dbReference type="SAM" id="MobiDB-lite"/>
    </source>
</evidence>
<dbReference type="OMA" id="CRETLHF"/>
<dbReference type="InterPro" id="IPR052070">
    <property type="entry name" value="ESCRT-I_UEV_domain"/>
</dbReference>
<gene>
    <name evidence="4" type="ORF">PPRIM_AZ9-3.1.T0180260</name>
</gene>
<evidence type="ECO:0000256" key="1">
    <source>
        <dbReference type="SAM" id="Coils"/>
    </source>
</evidence>
<dbReference type="PANTHER" id="PTHR23306">
    <property type="entry name" value="TUMOR SUSCEPTIBILITY GENE 101 PROTEIN-RELATED"/>
    <property type="match status" value="1"/>
</dbReference>
<dbReference type="Pfam" id="PF05743">
    <property type="entry name" value="UEV"/>
    <property type="match status" value="1"/>
</dbReference>